<dbReference type="EC" id="3.2.1.1" evidence="4"/>
<keyword evidence="4" id="KW-0326">Glycosidase</keyword>
<evidence type="ECO:0000256" key="1">
    <source>
        <dbReference type="ARBA" id="ARBA00006821"/>
    </source>
</evidence>
<comment type="similarity">
    <text evidence="1">Belongs to the glycosyl hydrolase 57 family.</text>
</comment>
<dbReference type="Proteomes" id="UP000541810">
    <property type="component" value="Unassembled WGS sequence"/>
</dbReference>
<evidence type="ECO:0000313" key="5">
    <source>
        <dbReference type="Proteomes" id="UP000541810"/>
    </source>
</evidence>
<dbReference type="EMBL" id="JACHGY010000001">
    <property type="protein sequence ID" value="MBB6428372.1"/>
    <property type="molecule type" value="Genomic_DNA"/>
</dbReference>
<keyword evidence="5" id="KW-1185">Reference proteome</keyword>
<dbReference type="GO" id="GO:0005975">
    <property type="term" value="P:carbohydrate metabolic process"/>
    <property type="evidence" value="ECO:0007669"/>
    <property type="project" value="InterPro"/>
</dbReference>
<gene>
    <name evidence="4" type="ORF">HNQ40_000178</name>
</gene>
<accession>A0A7X0LJ15</accession>
<proteinExistence type="inferred from homology"/>
<evidence type="ECO:0000259" key="3">
    <source>
        <dbReference type="Pfam" id="PF03065"/>
    </source>
</evidence>
<dbReference type="PANTHER" id="PTHR36306">
    <property type="entry name" value="ALPHA-AMYLASE-RELATED-RELATED"/>
    <property type="match status" value="1"/>
</dbReference>
<dbReference type="InterPro" id="IPR011330">
    <property type="entry name" value="Glyco_hydro/deAcase_b/a-brl"/>
</dbReference>
<dbReference type="SUPFAM" id="SSF88713">
    <property type="entry name" value="Glycoside hydrolase/deacetylase"/>
    <property type="match status" value="1"/>
</dbReference>
<reference evidence="4 5" key="1">
    <citation type="submission" date="2020-08" db="EMBL/GenBank/DDBJ databases">
        <title>Genomic Encyclopedia of Type Strains, Phase IV (KMG-IV): sequencing the most valuable type-strain genomes for metagenomic binning, comparative biology and taxonomic classification.</title>
        <authorList>
            <person name="Goeker M."/>
        </authorList>
    </citation>
    <scope>NUCLEOTIDE SEQUENCE [LARGE SCALE GENOMIC DNA]</scope>
    <source>
        <strain evidence="4 5">DSM 103725</strain>
    </source>
</reference>
<dbReference type="PANTHER" id="PTHR36306:SF1">
    <property type="entry name" value="ALPHA-AMYLASE-RELATED"/>
    <property type="match status" value="1"/>
</dbReference>
<dbReference type="InterPro" id="IPR004300">
    <property type="entry name" value="Glyco_hydro_57_N"/>
</dbReference>
<keyword evidence="2" id="KW-0119">Carbohydrate metabolism</keyword>
<dbReference type="AlphaFoldDB" id="A0A7X0LJ15"/>
<dbReference type="CDD" id="cd10795">
    <property type="entry name" value="GH57N_MJA1_like"/>
    <property type="match status" value="1"/>
</dbReference>
<dbReference type="GO" id="GO:0004556">
    <property type="term" value="F:alpha-amylase activity"/>
    <property type="evidence" value="ECO:0007669"/>
    <property type="project" value="UniProtKB-EC"/>
</dbReference>
<sequence length="408" mass="46334">MTAVNLYFQIHQPHRLRRYSVFDASSHYFDDDANEQILRKVAAKCYLPATRILLQQVKRHAGDFRLAFSITGCVLDQLRQHSPDVVDNFRKLSQTGCVEFLSETYDHSLASIYNHDEFISQVLRHSEVIDDLFGQTPVVFRNTELIYSNALASLVDHAEPFRGRFRGVLTEGADQVLAGRSPNRVYGSPEGLPLLLKNYELSDDIAFRFTNPISPGVKLKATRYAAKIASLEEQEAAKTGGDISESVCNLFMDFETFGEHQWKDTGILDFLAELPGAILSSGQRFLTPRESIDEFEPVDTFDCPQSISWADSERDLSAWAGNAMQASALNELYKLRESAINCSDPEAYRDWRRLSTSDHFYYMCTKYYADGDVHQYFSPYESPYDSYINFMNVLDNLRARCDASAALA</sequence>
<keyword evidence="4" id="KW-0378">Hydrolase</keyword>
<name>A0A7X0LJ15_9BACT</name>
<protein>
    <submittedName>
        <fullName evidence="4">Alpha-amylase</fullName>
        <ecNumber evidence="4">3.2.1.1</ecNumber>
    </submittedName>
</protein>
<dbReference type="InterPro" id="IPR052046">
    <property type="entry name" value="GH57_Enzymes"/>
</dbReference>
<evidence type="ECO:0000256" key="2">
    <source>
        <dbReference type="ARBA" id="ARBA00023277"/>
    </source>
</evidence>
<organism evidence="4 5">
    <name type="scientific">Algisphaera agarilytica</name>
    <dbReference type="NCBI Taxonomy" id="1385975"/>
    <lineage>
        <taxon>Bacteria</taxon>
        <taxon>Pseudomonadati</taxon>
        <taxon>Planctomycetota</taxon>
        <taxon>Phycisphaerae</taxon>
        <taxon>Phycisphaerales</taxon>
        <taxon>Phycisphaeraceae</taxon>
        <taxon>Algisphaera</taxon>
    </lineage>
</organism>
<feature type="domain" description="Glycoside hydrolase family 57 N-terminal" evidence="3">
    <location>
        <begin position="6"/>
        <end position="301"/>
    </location>
</feature>
<evidence type="ECO:0000313" key="4">
    <source>
        <dbReference type="EMBL" id="MBB6428372.1"/>
    </source>
</evidence>
<dbReference type="RefSeq" id="WP_184675452.1">
    <property type="nucleotide sequence ID" value="NZ_JACHGY010000001.1"/>
</dbReference>
<dbReference type="Pfam" id="PF03065">
    <property type="entry name" value="Glyco_hydro_57"/>
    <property type="match status" value="1"/>
</dbReference>
<comment type="caution">
    <text evidence="4">The sequence shown here is derived from an EMBL/GenBank/DDBJ whole genome shotgun (WGS) entry which is preliminary data.</text>
</comment>
<dbReference type="Gene3D" id="3.20.110.20">
    <property type="match status" value="1"/>
</dbReference>